<dbReference type="Proteomes" id="UP000268016">
    <property type="component" value="Unassembled WGS sequence"/>
</dbReference>
<gene>
    <name evidence="2" type="ORF">EAT49_02240</name>
</gene>
<dbReference type="PANTHER" id="PTHR35368:SF1">
    <property type="entry name" value="HYDROPEROXIDE REDUCTASE"/>
    <property type="match status" value="1"/>
</dbReference>
<sequence>MAIRPKTQVTMKKSAHGQSHTRTMSRSRDVYSIVDEPAERGGTNLGLTPTETLMSALMACTNVITNKIAHARGVAMGEMRIALETDFDRRGVGLIEEVDVPFTEVRMSVEVETGATEAQLAEIRADLQKFCPLAKVIRAAGTPITETWTALPMPAAKEHA</sequence>
<evidence type="ECO:0000256" key="1">
    <source>
        <dbReference type="SAM" id="MobiDB-lite"/>
    </source>
</evidence>
<dbReference type="Pfam" id="PF02566">
    <property type="entry name" value="OsmC"/>
    <property type="match status" value="1"/>
</dbReference>
<dbReference type="Gene3D" id="3.30.300.20">
    <property type="match status" value="1"/>
</dbReference>
<dbReference type="SUPFAM" id="SSF82784">
    <property type="entry name" value="OsmC-like"/>
    <property type="match status" value="1"/>
</dbReference>
<dbReference type="InterPro" id="IPR052924">
    <property type="entry name" value="OsmC/Ohr_hydroprdx_reductase"/>
</dbReference>
<dbReference type="OrthoDB" id="1433018at2"/>
<dbReference type="InterPro" id="IPR036102">
    <property type="entry name" value="OsmC/Ohrsf"/>
</dbReference>
<accession>A0A3N2R9T3</accession>
<name>A0A3N2R9T3_9RHOB</name>
<dbReference type="InterPro" id="IPR015946">
    <property type="entry name" value="KH_dom-like_a/b"/>
</dbReference>
<dbReference type="EMBL" id="RDRB01000001">
    <property type="protein sequence ID" value="ROU04230.1"/>
    <property type="molecule type" value="Genomic_DNA"/>
</dbReference>
<evidence type="ECO:0000313" key="2">
    <source>
        <dbReference type="EMBL" id="ROU04230.1"/>
    </source>
</evidence>
<protein>
    <submittedName>
        <fullName evidence="2">OsmC family peroxiredoxin</fullName>
    </submittedName>
</protein>
<dbReference type="PANTHER" id="PTHR35368">
    <property type="entry name" value="HYDROPEROXIDE REDUCTASE"/>
    <property type="match status" value="1"/>
</dbReference>
<feature type="region of interest" description="Disordered" evidence="1">
    <location>
        <begin position="1"/>
        <end position="26"/>
    </location>
</feature>
<keyword evidence="3" id="KW-1185">Reference proteome</keyword>
<reference evidence="2 3" key="1">
    <citation type="submission" date="2018-10" db="EMBL/GenBank/DDBJ databases">
        <title>Histidinibacterium lentulum gen. nov., sp. nov., a marine bacterium from the culture broth of Picochlorum sp. 122.</title>
        <authorList>
            <person name="Wang G."/>
        </authorList>
    </citation>
    <scope>NUCLEOTIDE SEQUENCE [LARGE SCALE GENOMIC DNA]</scope>
    <source>
        <strain evidence="2 3">B17</strain>
    </source>
</reference>
<feature type="compositionally biased region" description="Polar residues" evidence="1">
    <location>
        <begin position="7"/>
        <end position="24"/>
    </location>
</feature>
<dbReference type="AlphaFoldDB" id="A0A3N2R9T3"/>
<dbReference type="InterPro" id="IPR003718">
    <property type="entry name" value="OsmC/Ohr_fam"/>
</dbReference>
<dbReference type="RefSeq" id="WP_123640636.1">
    <property type="nucleotide sequence ID" value="NZ_ML119081.1"/>
</dbReference>
<organism evidence="2 3">
    <name type="scientific">Histidinibacterium lentulum</name>
    <dbReference type="NCBI Taxonomy" id="2480588"/>
    <lineage>
        <taxon>Bacteria</taxon>
        <taxon>Pseudomonadati</taxon>
        <taxon>Pseudomonadota</taxon>
        <taxon>Alphaproteobacteria</taxon>
        <taxon>Rhodobacterales</taxon>
        <taxon>Paracoccaceae</taxon>
        <taxon>Histidinibacterium</taxon>
    </lineage>
</organism>
<proteinExistence type="predicted"/>
<comment type="caution">
    <text evidence="2">The sequence shown here is derived from an EMBL/GenBank/DDBJ whole genome shotgun (WGS) entry which is preliminary data.</text>
</comment>
<evidence type="ECO:0000313" key="3">
    <source>
        <dbReference type="Proteomes" id="UP000268016"/>
    </source>
</evidence>